<dbReference type="AlphaFoldDB" id="A0A8H7ZXF1"/>
<sequence length="96" mass="10611">MLTTIAVSRLSTPTYFNRAHLELPTKLVKNASRQGVTVNVFGNDEQRAARLRGDLERGDYILDGRNLPLRKQDERLFELDLVGLGVGDEVGGDEAA</sequence>
<protein>
    <submittedName>
        <fullName evidence="1">Uncharacterized protein</fullName>
    </submittedName>
</protein>
<name>A0A8H7ZXF1_9FUNG</name>
<dbReference type="Proteomes" id="UP000673691">
    <property type="component" value="Unassembled WGS sequence"/>
</dbReference>
<dbReference type="AntiFam" id="ANF00222">
    <property type="entry name" value="Shadow ORF (opposite groL1)"/>
</dbReference>
<proteinExistence type="predicted"/>
<evidence type="ECO:0000313" key="1">
    <source>
        <dbReference type="EMBL" id="KAG5460788.1"/>
    </source>
</evidence>
<feature type="non-terminal residue" evidence="1">
    <location>
        <position position="96"/>
    </location>
</feature>
<accession>A0A8H7ZXF1</accession>
<keyword evidence="2" id="KW-1185">Reference proteome</keyword>
<organism evidence="1 2">
    <name type="scientific">Olpidium bornovanus</name>
    <dbReference type="NCBI Taxonomy" id="278681"/>
    <lineage>
        <taxon>Eukaryota</taxon>
        <taxon>Fungi</taxon>
        <taxon>Fungi incertae sedis</taxon>
        <taxon>Olpidiomycota</taxon>
        <taxon>Olpidiomycotina</taxon>
        <taxon>Olpidiomycetes</taxon>
        <taxon>Olpidiales</taxon>
        <taxon>Olpidiaceae</taxon>
        <taxon>Olpidium</taxon>
    </lineage>
</organism>
<comment type="caution">
    <text evidence="1">The sequence shown here is derived from an EMBL/GenBank/DDBJ whole genome shotgun (WGS) entry which is preliminary data.</text>
</comment>
<evidence type="ECO:0000313" key="2">
    <source>
        <dbReference type="Proteomes" id="UP000673691"/>
    </source>
</evidence>
<gene>
    <name evidence="1" type="ORF">BJ554DRAFT_7119</name>
</gene>
<reference evidence="1 2" key="1">
    <citation type="journal article" name="Sci. Rep.">
        <title>Genome-scale phylogenetic analyses confirm Olpidium as the closest living zoosporic fungus to the non-flagellated, terrestrial fungi.</title>
        <authorList>
            <person name="Chang Y."/>
            <person name="Rochon D."/>
            <person name="Sekimoto S."/>
            <person name="Wang Y."/>
            <person name="Chovatia M."/>
            <person name="Sandor L."/>
            <person name="Salamov A."/>
            <person name="Grigoriev I.V."/>
            <person name="Stajich J.E."/>
            <person name="Spatafora J.W."/>
        </authorList>
    </citation>
    <scope>NUCLEOTIDE SEQUENCE [LARGE SCALE GENOMIC DNA]</scope>
    <source>
        <strain evidence="1">S191</strain>
    </source>
</reference>
<dbReference type="EMBL" id="JAEFCI010004705">
    <property type="protein sequence ID" value="KAG5460788.1"/>
    <property type="molecule type" value="Genomic_DNA"/>
</dbReference>